<evidence type="ECO:0000313" key="1">
    <source>
        <dbReference type="EMBL" id="OUY08738.1"/>
    </source>
</evidence>
<gene>
    <name evidence="1" type="ORF">CAP51_03745</name>
</gene>
<dbReference type="AlphaFoldDB" id="A0A1Z9Z2M2"/>
<reference evidence="1 2" key="1">
    <citation type="submission" date="2017-05" db="EMBL/GenBank/DDBJ databases">
        <title>Acinetobacter populi ANC 5415 (= PBJ7), whole genome shotgun sequencing project.</title>
        <authorList>
            <person name="Nemec A."/>
            <person name="Radolfova-Krizova L."/>
        </authorList>
    </citation>
    <scope>NUCLEOTIDE SEQUENCE [LARGE SCALE GENOMIC DNA]</scope>
    <source>
        <strain evidence="1 2">PBJ7</strain>
    </source>
</reference>
<comment type="caution">
    <text evidence="1">The sequence shown here is derived from an EMBL/GenBank/DDBJ whole genome shotgun (WGS) entry which is preliminary data.</text>
</comment>
<evidence type="ECO:0000313" key="2">
    <source>
        <dbReference type="Proteomes" id="UP000196536"/>
    </source>
</evidence>
<keyword evidence="2" id="KW-1185">Reference proteome</keyword>
<dbReference type="EMBL" id="NEXX01000001">
    <property type="protein sequence ID" value="OUY08738.1"/>
    <property type="molecule type" value="Genomic_DNA"/>
</dbReference>
<name>A0A1Z9Z2M2_9GAMM</name>
<proteinExistence type="predicted"/>
<sequence length="308" mass="34992">MQQNEIDESLKLITASDAKVNLETLIPYIKSKVEDYLAAHAASESTLVLSDLLTKEDYDQNWVIAQCHSILSYIDLFYADHFLNVVKERDLAEVTKEFIFTFKAFNGDLKRLNLNVIYDARTDEMLGEIFDSNYVSAQNAFVTAKMQALYAGCPSAGTAEYLAKLVPFMIRQALELKIKSEMLGIAYAVTKNTDNSFKSKQIMISECIDFLGDQGATFFNLPVEIKVEDLKIINKWSNNFIHTGLHEYSWLVKTAIDVIEPLFSIKENGEISTDGFKFRSEQFNFDSLHSALQSKFGQNVHFAIYQSE</sequence>
<dbReference type="OrthoDB" id="6636181at2"/>
<dbReference type="RefSeq" id="WP_087619400.1">
    <property type="nucleotide sequence ID" value="NZ_NEXX01000001.1"/>
</dbReference>
<dbReference type="Proteomes" id="UP000196536">
    <property type="component" value="Unassembled WGS sequence"/>
</dbReference>
<protein>
    <submittedName>
        <fullName evidence="1">Uncharacterized protein</fullName>
    </submittedName>
</protein>
<organism evidence="1 2">
    <name type="scientific">Acinetobacter populi</name>
    <dbReference type="NCBI Taxonomy" id="1582270"/>
    <lineage>
        <taxon>Bacteria</taxon>
        <taxon>Pseudomonadati</taxon>
        <taxon>Pseudomonadota</taxon>
        <taxon>Gammaproteobacteria</taxon>
        <taxon>Moraxellales</taxon>
        <taxon>Moraxellaceae</taxon>
        <taxon>Acinetobacter</taxon>
    </lineage>
</organism>
<accession>A0A1Z9Z2M2</accession>